<sequence length="360" mass="39596">MSTSNNGGPTVAVKLYIDKEKKKVLFAESDKEFVDVLFSFLTLPLGTIVRLLGKQSQIGCLDELYKSVEALSEDYFQTKACKAMLLRPRNAAGSHCDRLKVKVDDTNERLIYVCPTSSCDARSFSSFWGVCNSCTVTTTLILRETPVDCRTVESNDDGVFVKSDLKFIIFDDLHVAAASTSTMFPLLGKFGLLEQRNIEEKVLELNSHKIINLLKRALVGYDFVDLVFGLLSLPLGSTIKAYGQVTSGGSSGLDNLYRSINGSGIGCVKQECQSLLLSPMLAPFFGCGSSVLLQVQESPIKSCSLRVIRAAKIPNEMLVKKELTLDRTQVFHLLLQVLKLLRPALVTRNALSSVLLPPKK</sequence>
<dbReference type="OMA" id="STTCHER"/>
<dbReference type="EnsemblPlants" id="ORGLA04G0202800.1">
    <property type="protein sequence ID" value="ORGLA04G0202800.1"/>
    <property type="gene ID" value="ORGLA04G0202800"/>
</dbReference>
<proteinExistence type="predicted"/>
<evidence type="ECO:0000313" key="1">
    <source>
        <dbReference type="EnsemblPlants" id="ORGLA04G0202800.1"/>
    </source>
</evidence>
<organism evidence="1 2">
    <name type="scientific">Oryza glaberrima</name>
    <name type="common">African rice</name>
    <dbReference type="NCBI Taxonomy" id="4538"/>
    <lineage>
        <taxon>Eukaryota</taxon>
        <taxon>Viridiplantae</taxon>
        <taxon>Streptophyta</taxon>
        <taxon>Embryophyta</taxon>
        <taxon>Tracheophyta</taxon>
        <taxon>Spermatophyta</taxon>
        <taxon>Magnoliopsida</taxon>
        <taxon>Liliopsida</taxon>
        <taxon>Poales</taxon>
        <taxon>Poaceae</taxon>
        <taxon>BOP clade</taxon>
        <taxon>Oryzoideae</taxon>
        <taxon>Oryzeae</taxon>
        <taxon>Oryzinae</taxon>
        <taxon>Oryza</taxon>
    </lineage>
</organism>
<dbReference type="Gramene" id="ORGLA04G0202800.1">
    <property type="protein sequence ID" value="ORGLA04G0202800.1"/>
    <property type="gene ID" value="ORGLA04G0202800"/>
</dbReference>
<reference evidence="1 2" key="2">
    <citation type="submission" date="2018-04" db="EMBL/GenBank/DDBJ databases">
        <title>OglaRS2 (Oryza glaberrima Reference Sequence Version 2).</title>
        <authorList>
            <person name="Zhang J."/>
            <person name="Kudrna D."/>
            <person name="Lee S."/>
            <person name="Talag J."/>
            <person name="Rajasekar S."/>
            <person name="Wing R.A."/>
        </authorList>
    </citation>
    <scope>NUCLEOTIDE SEQUENCE [LARGE SCALE GENOMIC DNA]</scope>
    <source>
        <strain evidence="1 2">cv. IRGC 96717</strain>
    </source>
</reference>
<dbReference type="Pfam" id="PF05056">
    <property type="entry name" value="DUF674"/>
    <property type="match status" value="2"/>
</dbReference>
<name>I1PPA9_ORYGL</name>
<dbReference type="Proteomes" id="UP000007306">
    <property type="component" value="Chromosome 4"/>
</dbReference>
<evidence type="ECO:0008006" key="3">
    <source>
        <dbReference type="Google" id="ProtNLM"/>
    </source>
</evidence>
<dbReference type="PANTHER" id="PTHR33103:SF27">
    <property type="entry name" value="OS04G0594700 PROTEIN"/>
    <property type="match status" value="1"/>
</dbReference>
<keyword evidence="2" id="KW-1185">Reference proteome</keyword>
<dbReference type="InterPro" id="IPR007750">
    <property type="entry name" value="DUF674"/>
</dbReference>
<reference evidence="1" key="1">
    <citation type="submission" date="2015-06" db="UniProtKB">
        <authorList>
            <consortium name="EnsemblPlants"/>
        </authorList>
    </citation>
    <scope>IDENTIFICATION</scope>
</reference>
<dbReference type="PANTHER" id="PTHR33103">
    <property type="entry name" value="OS01G0153900 PROTEIN"/>
    <property type="match status" value="1"/>
</dbReference>
<protein>
    <recommendedName>
        <fullName evidence="3">DUF674 family protein</fullName>
    </recommendedName>
</protein>
<accession>I1PPA9</accession>
<dbReference type="HOGENOM" id="CLU_030757_1_0_1"/>
<dbReference type="AlphaFoldDB" id="I1PPA9"/>
<dbReference type="STRING" id="4538.I1PPA9"/>
<evidence type="ECO:0000313" key="2">
    <source>
        <dbReference type="Proteomes" id="UP000007306"/>
    </source>
</evidence>
<dbReference type="eggNOG" id="ENOG502RI50">
    <property type="taxonomic scope" value="Eukaryota"/>
</dbReference>